<comment type="caution">
    <text evidence="1">The sequence shown here is derived from an EMBL/GenBank/DDBJ whole genome shotgun (WGS) entry which is preliminary data.</text>
</comment>
<organism evidence="1 2">
    <name type="scientific">Alloyangia mangrovi</name>
    <dbReference type="NCBI Taxonomy" id="1779329"/>
    <lineage>
        <taxon>Bacteria</taxon>
        <taxon>Pseudomonadati</taxon>
        <taxon>Pseudomonadota</taxon>
        <taxon>Alphaproteobacteria</taxon>
        <taxon>Rhodobacterales</taxon>
        <taxon>Roseobacteraceae</taxon>
        <taxon>Alloyangia</taxon>
    </lineage>
</organism>
<evidence type="ECO:0000313" key="2">
    <source>
        <dbReference type="Proteomes" id="UP000217448"/>
    </source>
</evidence>
<keyword evidence="2" id="KW-1185">Reference proteome</keyword>
<proteinExistence type="predicted"/>
<protein>
    <submittedName>
        <fullName evidence="1">Uncharacterized protein</fullName>
    </submittedName>
</protein>
<gene>
    <name evidence="1" type="ORF">CLG85_005810</name>
</gene>
<dbReference type="Proteomes" id="UP000217448">
    <property type="component" value="Unassembled WGS sequence"/>
</dbReference>
<dbReference type="EMBL" id="NTHN02000007">
    <property type="protein sequence ID" value="MCT4369873.1"/>
    <property type="molecule type" value="Genomic_DNA"/>
</dbReference>
<name>A0ABT2KHN0_9RHOB</name>
<evidence type="ECO:0000313" key="1">
    <source>
        <dbReference type="EMBL" id="MCT4369873.1"/>
    </source>
</evidence>
<accession>A0ABT2KHN0</accession>
<sequence>MDRNVIAATTLFPNVCRSPGGEEDQCSGNAACNDEDQRRKNSSCAPFVEIDNTELAGLKVGHQEGRYKKAAYDEKDINSDEATGNCSVGCVKGNNWNDSKGAQAIDVCFVIH</sequence>
<reference evidence="2" key="1">
    <citation type="submission" date="2023-07" db="EMBL/GenBank/DDBJ databases">
        <title>Yangia mangrovi SAOS 153D genome.</title>
        <authorList>
            <person name="Verma A."/>
            <person name="Pal Y."/>
            <person name="Sundharam S."/>
            <person name="Bisht B."/>
            <person name="Srinivasan K."/>
        </authorList>
    </citation>
    <scope>NUCLEOTIDE SEQUENCE [LARGE SCALE GENOMIC DNA]</scope>
    <source>
        <strain evidence="2">SAOS 153D</strain>
    </source>
</reference>